<dbReference type="Gene3D" id="3.30.710.10">
    <property type="entry name" value="Potassium Channel Kv1.1, Chain A"/>
    <property type="match status" value="1"/>
</dbReference>
<dbReference type="AlphaFoldDB" id="A0A6P6F583"/>
<dbReference type="FunFam" id="2.120.10.80:FF:000021">
    <property type="entry name" value="kelch-like protein 1 isoform X2"/>
    <property type="match status" value="1"/>
</dbReference>
<evidence type="ECO:0000256" key="7">
    <source>
        <dbReference type="SAM" id="MobiDB-lite"/>
    </source>
</evidence>
<name>A0A6P6F583_OCTDE</name>
<dbReference type="Proteomes" id="UP000515203">
    <property type="component" value="Unplaced"/>
</dbReference>
<dbReference type="SUPFAM" id="SSF54695">
    <property type="entry name" value="POZ domain"/>
    <property type="match status" value="1"/>
</dbReference>
<reference evidence="10" key="1">
    <citation type="submission" date="2025-08" db="UniProtKB">
        <authorList>
            <consortium name="RefSeq"/>
        </authorList>
    </citation>
    <scope>IDENTIFICATION</scope>
</reference>
<dbReference type="FunCoup" id="A0A6P6F583">
    <property type="interactions" value="116"/>
</dbReference>
<evidence type="ECO:0000256" key="5">
    <source>
        <dbReference type="ARBA" id="ARBA00023203"/>
    </source>
</evidence>
<dbReference type="FunFam" id="2.120.10.80:FF:000017">
    <property type="entry name" value="kelch-like protein 1 isoform X2"/>
    <property type="match status" value="1"/>
</dbReference>
<gene>
    <name evidence="10" type="primary">Klhl4</name>
</gene>
<dbReference type="GO" id="GO:0003779">
    <property type="term" value="F:actin binding"/>
    <property type="evidence" value="ECO:0007669"/>
    <property type="project" value="UniProtKB-KW"/>
</dbReference>
<dbReference type="SMART" id="SM00612">
    <property type="entry name" value="Kelch"/>
    <property type="match status" value="6"/>
</dbReference>
<dbReference type="InterPro" id="IPR000210">
    <property type="entry name" value="BTB/POZ_dom"/>
</dbReference>
<feature type="domain" description="BTB" evidence="8">
    <location>
        <begin position="182"/>
        <end position="249"/>
    </location>
</feature>
<organism evidence="9 10">
    <name type="scientific">Octodon degus</name>
    <name type="common">Degu</name>
    <name type="synonym">Sciurus degus</name>
    <dbReference type="NCBI Taxonomy" id="10160"/>
    <lineage>
        <taxon>Eukaryota</taxon>
        <taxon>Metazoa</taxon>
        <taxon>Chordata</taxon>
        <taxon>Craniata</taxon>
        <taxon>Vertebrata</taxon>
        <taxon>Euteleostomi</taxon>
        <taxon>Mammalia</taxon>
        <taxon>Eutheria</taxon>
        <taxon>Euarchontoglires</taxon>
        <taxon>Glires</taxon>
        <taxon>Rodentia</taxon>
        <taxon>Hystricomorpha</taxon>
        <taxon>Octodontidae</taxon>
        <taxon>Octodon</taxon>
    </lineage>
</organism>
<keyword evidence="9" id="KW-1185">Reference proteome</keyword>
<dbReference type="SMART" id="SM00225">
    <property type="entry name" value="BTB"/>
    <property type="match status" value="1"/>
</dbReference>
<evidence type="ECO:0000313" key="10">
    <source>
        <dbReference type="RefSeq" id="XP_023579551.1"/>
    </source>
</evidence>
<dbReference type="PROSITE" id="PS50097">
    <property type="entry name" value="BTB"/>
    <property type="match status" value="1"/>
</dbReference>
<dbReference type="InterPro" id="IPR011333">
    <property type="entry name" value="SKP1/BTB/POZ_sf"/>
</dbReference>
<evidence type="ECO:0000313" key="9">
    <source>
        <dbReference type="Proteomes" id="UP000515203"/>
    </source>
</evidence>
<keyword evidence="4" id="KW-0677">Repeat</keyword>
<dbReference type="Pfam" id="PF00651">
    <property type="entry name" value="BTB"/>
    <property type="match status" value="1"/>
</dbReference>
<dbReference type="InterPro" id="IPR011705">
    <property type="entry name" value="BACK"/>
</dbReference>
<dbReference type="OrthoDB" id="45365at2759"/>
<dbReference type="GeneID" id="101581566"/>
<dbReference type="RefSeq" id="XP_023579551.1">
    <property type="nucleotide sequence ID" value="XM_023723783.1"/>
</dbReference>
<sequence length="668" mass="75065">MSVSGKKEFDVKQILRLRWRWFSHPSQGSLNIGSCLRQEGREERGTSVQDRLKNHSQDRNRLKKVNSAVHHNISAPVPGRGPILQAKLQNLKDRNFTEHLAANEDTPKAEPEENFFKETCGKLTENLEMMADDNKEDSRARLYTQHSDEMNAPRSEEHFHALNHAEQTLHKMENYLKEKQLCDVLLIAGHLRIPAHRLVLSAVSDYFAAMFTNDVLEANQEEVRMEGVDPNALNSLVQYAYTGALQLKEDTIESLLAAACLLQLTQVIDICSSFLIKQLHPSNCLGIRSFGDAQGCTELLNIAHKYFIEHFIEVIKNQEFLQLPVNEISKLLCSDDINVPDEETIFYALMQWVGHDVQTRQGNLAMLLSCIRLPLLPPQLLADLENSSMFTGTTTIEKYDLRTNSWLHIGTMNGRRLQFGVAVIDNKLYIVGGRDGLKTLNTVECFNPVDKIWMLMPPMSTHRHGLGVVTLEGPMYAIGGHDGWSYLNTVERWDPEGRQWNYVASMSIPRSTLGVVALNNKLYAIGGRDGSSCLKSMEYFDPHTNKWSLCAPMSKRRGGVGVATYNGFLYVVGGHDVPASNHCSRLSDCMERYDPKSDSWTTMAPLNVPRDAVGVCALGDKLYVVGGYDGHAYLNTVESYDAQKNEWNEEVPINIGRAGTCVVLVKLP</sequence>
<dbReference type="FunFam" id="1.25.40.420:FF:000001">
    <property type="entry name" value="Kelch-like family member 12"/>
    <property type="match status" value="1"/>
</dbReference>
<proteinExistence type="predicted"/>
<evidence type="ECO:0000256" key="6">
    <source>
        <dbReference type="ARBA" id="ARBA00023212"/>
    </source>
</evidence>
<dbReference type="SMART" id="SM00875">
    <property type="entry name" value="BACK"/>
    <property type="match status" value="1"/>
</dbReference>
<dbReference type="InterPro" id="IPR056737">
    <property type="entry name" value="Beta-prop_ATRN-MKLN-like"/>
</dbReference>
<evidence type="ECO:0000256" key="2">
    <source>
        <dbReference type="ARBA" id="ARBA00022441"/>
    </source>
</evidence>
<keyword evidence="5" id="KW-0009">Actin-binding</keyword>
<feature type="region of interest" description="Disordered" evidence="7">
    <location>
        <begin position="41"/>
        <end position="60"/>
    </location>
</feature>
<protein>
    <submittedName>
        <fullName evidence="10">Kelch-like protein 4</fullName>
    </submittedName>
</protein>
<dbReference type="Pfam" id="PF07707">
    <property type="entry name" value="BACK"/>
    <property type="match status" value="1"/>
</dbReference>
<evidence type="ECO:0000256" key="3">
    <source>
        <dbReference type="ARBA" id="ARBA00022490"/>
    </source>
</evidence>
<evidence type="ECO:0000256" key="4">
    <source>
        <dbReference type="ARBA" id="ARBA00022737"/>
    </source>
</evidence>
<dbReference type="Gene3D" id="1.25.40.420">
    <property type="match status" value="1"/>
</dbReference>
<evidence type="ECO:0000259" key="8">
    <source>
        <dbReference type="PROSITE" id="PS50097"/>
    </source>
</evidence>
<evidence type="ECO:0000256" key="1">
    <source>
        <dbReference type="ARBA" id="ARBA00004245"/>
    </source>
</evidence>
<dbReference type="InParanoid" id="A0A6P6F583"/>
<dbReference type="InterPro" id="IPR015915">
    <property type="entry name" value="Kelch-typ_b-propeller"/>
</dbReference>
<dbReference type="FunFam" id="3.30.710.10:FF:000027">
    <property type="entry name" value="Kelch-like protein 4 isoform 1"/>
    <property type="match status" value="1"/>
</dbReference>
<accession>A0A6P6F583</accession>
<dbReference type="Gene3D" id="2.120.10.80">
    <property type="entry name" value="Kelch-type beta propeller"/>
    <property type="match status" value="2"/>
</dbReference>
<dbReference type="InterPro" id="IPR006652">
    <property type="entry name" value="Kelch_1"/>
</dbReference>
<dbReference type="CTD" id="56062"/>
<comment type="subcellular location">
    <subcellularLocation>
        <location evidence="1">Cytoplasm</location>
        <location evidence="1">Cytoskeleton</location>
    </subcellularLocation>
</comment>
<keyword evidence="3" id="KW-0963">Cytoplasm</keyword>
<dbReference type="GO" id="GO:0005856">
    <property type="term" value="C:cytoskeleton"/>
    <property type="evidence" value="ECO:0007669"/>
    <property type="project" value="UniProtKB-SubCell"/>
</dbReference>
<keyword evidence="2" id="KW-0880">Kelch repeat</keyword>
<dbReference type="PANTHER" id="PTHR45632:SF3">
    <property type="entry name" value="KELCH-LIKE PROTEIN 32"/>
    <property type="match status" value="1"/>
</dbReference>
<keyword evidence="6" id="KW-0206">Cytoskeleton</keyword>
<dbReference type="SUPFAM" id="SSF117281">
    <property type="entry name" value="Kelch motif"/>
    <property type="match status" value="1"/>
</dbReference>
<dbReference type="Pfam" id="PF24981">
    <property type="entry name" value="Beta-prop_ATRN-LZTR1"/>
    <property type="match status" value="1"/>
</dbReference>
<dbReference type="PANTHER" id="PTHR45632">
    <property type="entry name" value="LD33804P"/>
    <property type="match status" value="1"/>
</dbReference>